<dbReference type="PROSITE" id="PS51257">
    <property type="entry name" value="PROKAR_LIPOPROTEIN"/>
    <property type="match status" value="1"/>
</dbReference>
<dbReference type="EMBL" id="JBHUOL010000011">
    <property type="protein sequence ID" value="MFD2908236.1"/>
    <property type="molecule type" value="Genomic_DNA"/>
</dbReference>
<organism evidence="1 2">
    <name type="scientific">Flavobacterium ardleyense</name>
    <dbReference type="NCBI Taxonomy" id="2038737"/>
    <lineage>
        <taxon>Bacteria</taxon>
        <taxon>Pseudomonadati</taxon>
        <taxon>Bacteroidota</taxon>
        <taxon>Flavobacteriia</taxon>
        <taxon>Flavobacteriales</taxon>
        <taxon>Flavobacteriaceae</taxon>
        <taxon>Flavobacterium</taxon>
    </lineage>
</organism>
<name>A0ABW5Z7G6_9FLAO</name>
<keyword evidence="2" id="KW-1185">Reference proteome</keyword>
<proteinExistence type="predicted"/>
<protein>
    <recommendedName>
        <fullName evidence="3">Lipoprotein</fullName>
    </recommendedName>
</protein>
<comment type="caution">
    <text evidence="1">The sequence shown here is derived from an EMBL/GenBank/DDBJ whole genome shotgun (WGS) entry which is preliminary data.</text>
</comment>
<accession>A0ABW5Z7G6</accession>
<evidence type="ECO:0000313" key="1">
    <source>
        <dbReference type="EMBL" id="MFD2908236.1"/>
    </source>
</evidence>
<dbReference type="Proteomes" id="UP001597549">
    <property type="component" value="Unassembled WGS sequence"/>
</dbReference>
<evidence type="ECO:0000313" key="2">
    <source>
        <dbReference type="Proteomes" id="UP001597549"/>
    </source>
</evidence>
<dbReference type="RefSeq" id="WP_379805575.1">
    <property type="nucleotide sequence ID" value="NZ_JBHUOL010000011.1"/>
</dbReference>
<sequence>MNKGLILFFAISILIACGQEKKSNTTSNIEIFTMQNLKINPTYKDITFDNFEQKILENVKRYPKEPIYYMRLGKANCVVEILLNDYLIYDDYELSNTVTPIEINYGILKSGKQKLTYRLYPTGDLMKESYGGGEATVTTLTDLTSVSIKIIQIDNKGQQKLKDEVVVMQHNSLNDKNGKFIASGKPYYEYTFEFQAEVPYEVEGWTNGQDLTKLDQKLLEKKCLEAYKDYADVLLNSDSNNYAKLNFGLEKRNAISLFKNDNRIKNLKAELLLDLNEKNMKLDTINNYTKVFFGDGKIVYLLYNSLEYPYRGGSAVRIFFKNSEGNDAVNMPRVMLYLPEGKRLEDGLYIAE</sequence>
<reference evidence="2" key="1">
    <citation type="journal article" date="2019" name="Int. J. Syst. Evol. Microbiol.">
        <title>The Global Catalogue of Microorganisms (GCM) 10K type strain sequencing project: providing services to taxonomists for standard genome sequencing and annotation.</title>
        <authorList>
            <consortium name="The Broad Institute Genomics Platform"/>
            <consortium name="The Broad Institute Genome Sequencing Center for Infectious Disease"/>
            <person name="Wu L."/>
            <person name="Ma J."/>
        </authorList>
    </citation>
    <scope>NUCLEOTIDE SEQUENCE [LARGE SCALE GENOMIC DNA]</scope>
    <source>
        <strain evidence="2">KCTC 52644</strain>
    </source>
</reference>
<gene>
    <name evidence="1" type="ORF">ACFSX9_05760</name>
</gene>
<evidence type="ECO:0008006" key="3">
    <source>
        <dbReference type="Google" id="ProtNLM"/>
    </source>
</evidence>